<dbReference type="GO" id="GO:0047355">
    <property type="term" value="F:CDP-glycerol glycerophosphotransferase activity"/>
    <property type="evidence" value="ECO:0007669"/>
    <property type="project" value="InterPro"/>
</dbReference>
<name>C4V420_9FIRM</name>
<gene>
    <name evidence="1" type="ORF">HMPREF0908_1264</name>
</gene>
<accession>C4V420</accession>
<dbReference type="EMBL" id="ACLA01000020">
    <property type="protein sequence ID" value="EEQ48284.1"/>
    <property type="molecule type" value="Genomic_DNA"/>
</dbReference>
<dbReference type="AlphaFoldDB" id="C4V420"/>
<protein>
    <submittedName>
        <fullName evidence="1">CDP-glycerol:poly(Glycerophosphate) glycerophosphotransferase</fullName>
    </submittedName>
</protein>
<evidence type="ECO:0000313" key="1">
    <source>
        <dbReference type="EMBL" id="EEQ48284.1"/>
    </source>
</evidence>
<keyword evidence="1" id="KW-0808">Transferase</keyword>
<dbReference type="HOGENOM" id="CLU_486509_0_0_9"/>
<dbReference type="eggNOG" id="COG0457">
    <property type="taxonomic scope" value="Bacteria"/>
</dbReference>
<dbReference type="GO" id="GO:0016020">
    <property type="term" value="C:membrane"/>
    <property type="evidence" value="ECO:0007669"/>
    <property type="project" value="InterPro"/>
</dbReference>
<dbReference type="Proteomes" id="UP000005309">
    <property type="component" value="Unassembled WGS sequence"/>
</dbReference>
<reference evidence="1 2" key="1">
    <citation type="submission" date="2009-04" db="EMBL/GenBank/DDBJ databases">
        <authorList>
            <person name="Qin X."/>
            <person name="Bachman B."/>
            <person name="Battles P."/>
            <person name="Bell A."/>
            <person name="Bess C."/>
            <person name="Bickham C."/>
            <person name="Chaboub L."/>
            <person name="Chen D."/>
            <person name="Coyle M."/>
            <person name="Deiros D.R."/>
            <person name="Dinh H."/>
            <person name="Forbes L."/>
            <person name="Fowler G."/>
            <person name="Francisco L."/>
            <person name="Fu Q."/>
            <person name="Gubbala S."/>
            <person name="Hale W."/>
            <person name="Han Y."/>
            <person name="Hemphill L."/>
            <person name="Highlander S.K."/>
            <person name="Hirani K."/>
            <person name="Hogues M."/>
            <person name="Jackson L."/>
            <person name="Jakkamsetti A."/>
            <person name="Javaid M."/>
            <person name="Jiang H."/>
            <person name="Korchina V."/>
            <person name="Kovar C."/>
            <person name="Lara F."/>
            <person name="Lee S."/>
            <person name="Mata R."/>
            <person name="Mathew T."/>
            <person name="Moen C."/>
            <person name="Morales K."/>
            <person name="Munidasa M."/>
            <person name="Nazareth L."/>
            <person name="Ngo R."/>
            <person name="Nguyen L."/>
            <person name="Okwuonu G."/>
            <person name="Ongeri F."/>
            <person name="Patil S."/>
            <person name="Petrosino J."/>
            <person name="Pham C."/>
            <person name="Pham P."/>
            <person name="Pu L.-L."/>
            <person name="Puazo M."/>
            <person name="Raj R."/>
            <person name="Reid J."/>
            <person name="Rouhana J."/>
            <person name="Saada N."/>
            <person name="Shang Y."/>
            <person name="Simmons D."/>
            <person name="Thornton R."/>
            <person name="Warren J."/>
            <person name="Weissenberger G."/>
            <person name="Zhang J."/>
            <person name="Zhang L."/>
            <person name="Zhou C."/>
            <person name="Zhu D."/>
            <person name="Muzny D."/>
            <person name="Worley K."/>
            <person name="Gibbs R."/>
        </authorList>
    </citation>
    <scope>NUCLEOTIDE SEQUENCE [LARGE SCALE GENOMIC DNA]</scope>
    <source>
        <strain evidence="1 2">ATCC 43531</strain>
    </source>
</reference>
<dbReference type="Pfam" id="PF04464">
    <property type="entry name" value="Glyphos_transf"/>
    <property type="match status" value="1"/>
</dbReference>
<evidence type="ECO:0000313" key="2">
    <source>
        <dbReference type="Proteomes" id="UP000005309"/>
    </source>
</evidence>
<proteinExistence type="predicted"/>
<keyword evidence="2" id="KW-1185">Reference proteome</keyword>
<dbReference type="InterPro" id="IPR043148">
    <property type="entry name" value="TagF_C"/>
</dbReference>
<dbReference type="OrthoDB" id="1662110at2"/>
<dbReference type="SUPFAM" id="SSF53756">
    <property type="entry name" value="UDP-Glycosyltransferase/glycogen phosphorylase"/>
    <property type="match status" value="1"/>
</dbReference>
<dbReference type="Gene3D" id="3.40.50.12580">
    <property type="match status" value="1"/>
</dbReference>
<organism evidence="1 2">
    <name type="scientific">Selenomonas flueggei ATCC 43531</name>
    <dbReference type="NCBI Taxonomy" id="638302"/>
    <lineage>
        <taxon>Bacteria</taxon>
        <taxon>Bacillati</taxon>
        <taxon>Bacillota</taxon>
        <taxon>Negativicutes</taxon>
        <taxon>Selenomonadales</taxon>
        <taxon>Selenomonadaceae</taxon>
        <taxon>Selenomonas</taxon>
    </lineage>
</organism>
<dbReference type="InterPro" id="IPR007554">
    <property type="entry name" value="Glycerophosphate_synth"/>
</dbReference>
<dbReference type="RefSeq" id="WP_006689998.1">
    <property type="nucleotide sequence ID" value="NZ_GG694006.1"/>
</dbReference>
<sequence>MSLAELIESGKTADALILTVGLIEKSEHENVDVDALLAAYRLCHTKDTDIYLCTMIQSGILRILHNATQKNVRLEDLLKIADTLSGYGTSDAVSMYFLGYVADFLYQVAESLHSKGDAPTAYRFLSALASLKVPVRVEYILLENALKGSLQLPADYSVFSDDRKKEHSAVGAPENVQAPVGVNHRRLRVDILLEFPTVWCKVKSLYEALSKDELFDCRLVAIDMQERSWDSAKEYPAFLQFLNDRNLPFVPEAAYRFAERRPDVLIYTNPYDWHHPKFSVENVRRYGIRIVYLPYSIPFFVDEKNKVYLYDLPIHRHAWRVYVRSSREIRKYGMYCQSGNAHVSLAGAPLADYISEQKERLKPDARFKKTFLWGIDYGFWDQATATFREYGERILQYFAEHPQLGLIVRPHPLFYGAVTKMGFMSEEEVQAFYRHCEDIPNVSLDLCGDLTGSFCKSDALISDISSILVEYLLMGRPVLYLGTKGAPDYREYPEDDADVLAHYYSGDTFEHIVRFIEMVTAGEDPMCKERVSVLDKYFYHTQVNAGETIKEMLKDALQNQ</sequence>
<dbReference type="STRING" id="638302.HMPREF0908_1264"/>
<comment type="caution">
    <text evidence="1">The sequence shown here is derived from an EMBL/GenBank/DDBJ whole genome shotgun (WGS) entry which is preliminary data.</text>
</comment>
<dbReference type="GeneID" id="32476593"/>